<keyword evidence="2" id="KW-0472">Membrane</keyword>
<evidence type="ECO:0000313" key="3">
    <source>
        <dbReference type="EMBL" id="KAK7040307.1"/>
    </source>
</evidence>
<keyword evidence="2" id="KW-0812">Transmembrane</keyword>
<dbReference type="EMBL" id="JAYKXP010000037">
    <property type="protein sequence ID" value="KAK7040307.1"/>
    <property type="molecule type" value="Genomic_DNA"/>
</dbReference>
<evidence type="ECO:0000256" key="1">
    <source>
        <dbReference type="SAM" id="MobiDB-lite"/>
    </source>
</evidence>
<dbReference type="Gene3D" id="2.60.120.260">
    <property type="entry name" value="Galactose-binding domain-like"/>
    <property type="match status" value="1"/>
</dbReference>
<feature type="compositionally biased region" description="Polar residues" evidence="1">
    <location>
        <begin position="364"/>
        <end position="374"/>
    </location>
</feature>
<feature type="compositionally biased region" description="Low complexity" evidence="1">
    <location>
        <begin position="278"/>
        <end position="296"/>
    </location>
</feature>
<dbReference type="Proteomes" id="UP001383192">
    <property type="component" value="Unassembled WGS sequence"/>
</dbReference>
<sequence>MVLVDDRDPRVAFLPYDAWIFGGGKGELYETTHGTNISNATMTFRFNGKCPETNSPFPSLTIGFVGTYIEVWGTNPKLAESPVGPVTVFTIDDGTPVYYKPRILETAVQHQQMFASANLMDREHELRMVNAEANGKVWVDYLVFIPGEAEKRVLVDNSDQRVSYSPENAWFRSGIPEEYNGMSHGTNTTNAEMVFSFEGTYIEVYGTLQSGGEISVVFSVDDGSPFNYALNVAETLNQQRLFSANLADGEHELRMVNARAGSTIFLDYLAFIPSSNQGASQPSSSTSVSTASESAPNPTDDHGVSGSSRLSSSEVVGIVLACAATISAVVISILWWQRRRKLKRMVYAGLDSSPKNYGHISGGLAQSTGSTNAGPISRPPTYLSDSGWHQHANISGSTNHSGAAQVNVFNVHYPVSMSPSSPPPYFECA</sequence>
<name>A0AAW0CPF0_9AGAR</name>
<protein>
    <recommendedName>
        <fullName evidence="5">Transmembrane protein</fullName>
    </recommendedName>
</protein>
<evidence type="ECO:0000256" key="2">
    <source>
        <dbReference type="SAM" id="Phobius"/>
    </source>
</evidence>
<feature type="region of interest" description="Disordered" evidence="1">
    <location>
        <begin position="361"/>
        <end position="382"/>
    </location>
</feature>
<gene>
    <name evidence="3" type="ORF">VNI00_009775</name>
</gene>
<keyword evidence="4" id="KW-1185">Reference proteome</keyword>
<comment type="caution">
    <text evidence="3">The sequence shown here is derived from an EMBL/GenBank/DDBJ whole genome shotgun (WGS) entry which is preliminary data.</text>
</comment>
<feature type="region of interest" description="Disordered" evidence="1">
    <location>
        <begin position="278"/>
        <end position="308"/>
    </location>
</feature>
<accession>A0AAW0CPF0</accession>
<proteinExistence type="predicted"/>
<keyword evidence="2" id="KW-1133">Transmembrane helix</keyword>
<evidence type="ECO:0008006" key="5">
    <source>
        <dbReference type="Google" id="ProtNLM"/>
    </source>
</evidence>
<evidence type="ECO:0000313" key="4">
    <source>
        <dbReference type="Proteomes" id="UP001383192"/>
    </source>
</evidence>
<feature type="transmembrane region" description="Helical" evidence="2">
    <location>
        <begin position="315"/>
        <end position="336"/>
    </location>
</feature>
<dbReference type="AlphaFoldDB" id="A0AAW0CPF0"/>
<reference evidence="3 4" key="1">
    <citation type="submission" date="2024-01" db="EMBL/GenBank/DDBJ databases">
        <title>A draft genome for a cacao thread blight-causing isolate of Paramarasmius palmivorus.</title>
        <authorList>
            <person name="Baruah I.K."/>
            <person name="Bukari Y."/>
            <person name="Amoako-Attah I."/>
            <person name="Meinhardt L.W."/>
            <person name="Bailey B.A."/>
            <person name="Cohen S.P."/>
        </authorList>
    </citation>
    <scope>NUCLEOTIDE SEQUENCE [LARGE SCALE GENOMIC DNA]</scope>
    <source>
        <strain evidence="3 4">GH-12</strain>
    </source>
</reference>
<organism evidence="3 4">
    <name type="scientific">Paramarasmius palmivorus</name>
    <dbReference type="NCBI Taxonomy" id="297713"/>
    <lineage>
        <taxon>Eukaryota</taxon>
        <taxon>Fungi</taxon>
        <taxon>Dikarya</taxon>
        <taxon>Basidiomycota</taxon>
        <taxon>Agaricomycotina</taxon>
        <taxon>Agaricomycetes</taxon>
        <taxon>Agaricomycetidae</taxon>
        <taxon>Agaricales</taxon>
        <taxon>Marasmiineae</taxon>
        <taxon>Marasmiaceae</taxon>
        <taxon>Paramarasmius</taxon>
    </lineage>
</organism>